<dbReference type="GO" id="GO:0047184">
    <property type="term" value="F:1-acylglycerophosphocholine O-acyltransferase activity"/>
    <property type="evidence" value="ECO:0007669"/>
    <property type="project" value="TreeGrafter"/>
</dbReference>
<keyword evidence="7" id="KW-0496">Mitochondrion</keyword>
<evidence type="ECO:0000256" key="10">
    <source>
        <dbReference type="ARBA" id="ARBA00024323"/>
    </source>
</evidence>
<comment type="subcellular location">
    <subcellularLocation>
        <location evidence="1">Mitochondrion inner membrane</location>
        <topology evidence="1">Peripheral membrane protein</topology>
        <orientation evidence="1">Intermembrane side</orientation>
    </subcellularLocation>
    <subcellularLocation>
        <location evidence="10">Mitochondrion outer membrane</location>
        <topology evidence="10">Peripheral membrane protein</topology>
        <orientation evidence="10">Intermembrane side</orientation>
    </subcellularLocation>
</comment>
<dbReference type="GO" id="GO:0035965">
    <property type="term" value="P:cardiolipin acyl-chain remodeling"/>
    <property type="evidence" value="ECO:0007669"/>
    <property type="project" value="TreeGrafter"/>
</dbReference>
<dbReference type="GO" id="GO:0005741">
    <property type="term" value="C:mitochondrial outer membrane"/>
    <property type="evidence" value="ECO:0007669"/>
    <property type="project" value="UniProtKB-SubCell"/>
</dbReference>
<proteinExistence type="inferred from homology"/>
<evidence type="ECO:0000256" key="3">
    <source>
        <dbReference type="ARBA" id="ARBA00022679"/>
    </source>
</evidence>
<name>A0A9Q8LH43_PASFU</name>
<dbReference type="RefSeq" id="XP_047761710.1">
    <property type="nucleotide sequence ID" value="XM_047905364.1"/>
</dbReference>
<dbReference type="GO" id="GO:0007007">
    <property type="term" value="P:inner mitochondrial membrane organization"/>
    <property type="evidence" value="ECO:0007669"/>
    <property type="project" value="TreeGrafter"/>
</dbReference>
<dbReference type="InterPro" id="IPR002123">
    <property type="entry name" value="Plipid/glycerol_acylTrfase"/>
</dbReference>
<keyword evidence="4" id="KW-1000">Mitochondrion outer membrane</keyword>
<keyword evidence="9" id="KW-0012">Acyltransferase</keyword>
<evidence type="ECO:0000256" key="13">
    <source>
        <dbReference type="SAM" id="MobiDB-lite"/>
    </source>
</evidence>
<evidence type="ECO:0000256" key="2">
    <source>
        <dbReference type="ARBA" id="ARBA00010524"/>
    </source>
</evidence>
<sequence>MLPLEKLLLAMAEQGRPCQPPLAWRATSAATLGAVGFLCRSFLHALNRTETTGLDRFLSILDERTDERSRTRGLITVSNHVSVLDDPMIWGVLPHKYFWNPNNMRWSLASFDICFKNGQQSLLSAFFTYGNTLPTHRSAHSRFGGLFQPTMTQCIRLLSDPHGPRDQLAEPDANEDKTSFPSTDPFSSLELYYSTNGEDSFPAPAAYPSRRHSWIHIFPEGMIHQHPDRVMRYFKWGVARLILEAEPCPDVIPMWIDGPQLVMDNERGFPKPLPRINKDISINFGELVDMERVFGSYRARWRQLQERARRKRLGFFQHVNDHDVDHEGELGVVTDDELKYGREAEQLRMEVTMAVRNEVLKVRRACSGLPDEDPKRSLAETWRSEASTAREGPQKDGSSLKDT</sequence>
<feature type="region of interest" description="Disordered" evidence="13">
    <location>
        <begin position="163"/>
        <end position="183"/>
    </location>
</feature>
<evidence type="ECO:0000256" key="11">
    <source>
        <dbReference type="ARBA" id="ARBA00047906"/>
    </source>
</evidence>
<dbReference type="OrthoDB" id="193467at2759"/>
<organism evidence="15 16">
    <name type="scientific">Passalora fulva</name>
    <name type="common">Tomato leaf mold</name>
    <name type="synonym">Cladosporium fulvum</name>
    <dbReference type="NCBI Taxonomy" id="5499"/>
    <lineage>
        <taxon>Eukaryota</taxon>
        <taxon>Fungi</taxon>
        <taxon>Dikarya</taxon>
        <taxon>Ascomycota</taxon>
        <taxon>Pezizomycotina</taxon>
        <taxon>Dothideomycetes</taxon>
        <taxon>Dothideomycetidae</taxon>
        <taxon>Mycosphaerellales</taxon>
        <taxon>Mycosphaerellaceae</taxon>
        <taxon>Fulvia</taxon>
    </lineage>
</organism>
<dbReference type="EMBL" id="CP090167">
    <property type="protein sequence ID" value="UJO17344.1"/>
    <property type="molecule type" value="Genomic_DNA"/>
</dbReference>
<evidence type="ECO:0000256" key="12">
    <source>
        <dbReference type="RuleBase" id="RU365062"/>
    </source>
</evidence>
<feature type="region of interest" description="Disordered" evidence="13">
    <location>
        <begin position="369"/>
        <end position="403"/>
    </location>
</feature>
<keyword evidence="6" id="KW-0443">Lipid metabolism</keyword>
<dbReference type="InterPro" id="IPR000872">
    <property type="entry name" value="Tafazzin"/>
</dbReference>
<dbReference type="KEGG" id="ffu:CLAFUR5_06216"/>
<evidence type="ECO:0000256" key="5">
    <source>
        <dbReference type="ARBA" id="ARBA00022792"/>
    </source>
</evidence>
<dbReference type="Proteomes" id="UP000756132">
    <property type="component" value="Chromosome 5"/>
</dbReference>
<comment type="catalytic activity">
    <reaction evidence="11">
        <text>1'-[1,2-diacyl-sn-glycero-3-phospho],3'-[1-acyl-sn-glycero-3-phospho]-glycerol + a 1,2-diacyl-sn-glycero-3-phosphocholine = a cardiolipin + a 1-acyl-sn-glycero-3-phosphocholine</text>
        <dbReference type="Rhea" id="RHEA:33731"/>
        <dbReference type="ChEBI" id="CHEBI:57643"/>
        <dbReference type="ChEBI" id="CHEBI:58168"/>
        <dbReference type="ChEBI" id="CHEBI:62237"/>
        <dbReference type="ChEBI" id="CHEBI:64743"/>
    </reaction>
    <physiologicalReaction direction="left-to-right" evidence="11">
        <dbReference type="Rhea" id="RHEA:33732"/>
    </physiologicalReaction>
    <physiologicalReaction direction="right-to-left" evidence="11">
        <dbReference type="Rhea" id="RHEA:33733"/>
    </physiologicalReaction>
</comment>
<keyword evidence="16" id="KW-1185">Reference proteome</keyword>
<keyword evidence="5" id="KW-0999">Mitochondrion inner membrane</keyword>
<feature type="compositionally biased region" description="Basic and acidic residues" evidence="13">
    <location>
        <begin position="392"/>
        <end position="403"/>
    </location>
</feature>
<keyword evidence="3" id="KW-0808">Transferase</keyword>
<evidence type="ECO:0000256" key="4">
    <source>
        <dbReference type="ARBA" id="ARBA00022787"/>
    </source>
</evidence>
<dbReference type="AlphaFoldDB" id="A0A9Q8LH43"/>
<evidence type="ECO:0000256" key="9">
    <source>
        <dbReference type="ARBA" id="ARBA00023315"/>
    </source>
</evidence>
<reference evidence="15" key="1">
    <citation type="submission" date="2021-12" db="EMBL/GenBank/DDBJ databases">
        <authorList>
            <person name="Zaccaron A."/>
            <person name="Stergiopoulos I."/>
        </authorList>
    </citation>
    <scope>NUCLEOTIDE SEQUENCE</scope>
    <source>
        <strain evidence="15">Race5_Kim</strain>
    </source>
</reference>
<dbReference type="SMART" id="SM00563">
    <property type="entry name" value="PlsC"/>
    <property type="match status" value="1"/>
</dbReference>
<protein>
    <recommendedName>
        <fullName evidence="12">Tafazzin family protein</fullName>
    </recommendedName>
</protein>
<feature type="compositionally biased region" description="Basic and acidic residues" evidence="13">
    <location>
        <begin position="163"/>
        <end position="178"/>
    </location>
</feature>
<dbReference type="SUPFAM" id="SSF69593">
    <property type="entry name" value="Glycerol-3-phosphate (1)-acyltransferase"/>
    <property type="match status" value="1"/>
</dbReference>
<keyword evidence="8" id="KW-0472">Membrane</keyword>
<gene>
    <name evidence="15" type="ORF">CLAFUR5_06216</name>
</gene>
<evidence type="ECO:0000256" key="7">
    <source>
        <dbReference type="ARBA" id="ARBA00023128"/>
    </source>
</evidence>
<reference evidence="15" key="2">
    <citation type="journal article" date="2022" name="Microb. Genom.">
        <title>A chromosome-scale genome assembly of the tomato pathogen Cladosporium fulvum reveals a compartmentalized genome architecture and the presence of a dispensable chromosome.</title>
        <authorList>
            <person name="Zaccaron A.Z."/>
            <person name="Chen L.H."/>
            <person name="Samaras A."/>
            <person name="Stergiopoulos I."/>
        </authorList>
    </citation>
    <scope>NUCLEOTIDE SEQUENCE</scope>
    <source>
        <strain evidence="15">Race5_Kim</strain>
    </source>
</reference>
<dbReference type="PANTHER" id="PTHR12497:SF0">
    <property type="entry name" value="TAFAZZIN"/>
    <property type="match status" value="1"/>
</dbReference>
<accession>A0A9Q8LH43</accession>
<evidence type="ECO:0000256" key="1">
    <source>
        <dbReference type="ARBA" id="ARBA00004137"/>
    </source>
</evidence>
<evidence type="ECO:0000313" key="16">
    <source>
        <dbReference type="Proteomes" id="UP000756132"/>
    </source>
</evidence>
<dbReference type="CDD" id="cd07989">
    <property type="entry name" value="LPLAT_AGPAT-like"/>
    <property type="match status" value="1"/>
</dbReference>
<evidence type="ECO:0000256" key="6">
    <source>
        <dbReference type="ARBA" id="ARBA00023098"/>
    </source>
</evidence>
<dbReference type="GeneID" id="71986094"/>
<evidence type="ECO:0000259" key="14">
    <source>
        <dbReference type="SMART" id="SM00563"/>
    </source>
</evidence>
<dbReference type="PANTHER" id="PTHR12497">
    <property type="entry name" value="TAZ PROTEIN TAFAZZIN"/>
    <property type="match status" value="1"/>
</dbReference>
<feature type="domain" description="Phospholipid/glycerol acyltransferase" evidence="14">
    <location>
        <begin position="74"/>
        <end position="259"/>
    </location>
</feature>
<evidence type="ECO:0000313" key="15">
    <source>
        <dbReference type="EMBL" id="UJO17344.1"/>
    </source>
</evidence>
<evidence type="ECO:0000256" key="8">
    <source>
        <dbReference type="ARBA" id="ARBA00023136"/>
    </source>
</evidence>
<dbReference type="GO" id="GO:0005743">
    <property type="term" value="C:mitochondrial inner membrane"/>
    <property type="evidence" value="ECO:0007669"/>
    <property type="project" value="UniProtKB-SubCell"/>
</dbReference>
<dbReference type="PRINTS" id="PR00979">
    <property type="entry name" value="TAFAZZIN"/>
</dbReference>
<comment type="similarity">
    <text evidence="2 12">Belongs to the taffazin family.</text>
</comment>